<evidence type="ECO:0000313" key="2">
    <source>
        <dbReference type="EMBL" id="MBB3103741.1"/>
    </source>
</evidence>
<comment type="caution">
    <text evidence="2">The sequence shown here is derived from an EMBL/GenBank/DDBJ whole genome shotgun (WGS) entry which is preliminary data.</text>
</comment>
<evidence type="ECO:0000313" key="3">
    <source>
        <dbReference type="Proteomes" id="UP000549250"/>
    </source>
</evidence>
<dbReference type="EMBL" id="JACHXI010000009">
    <property type="protein sequence ID" value="MBB3103741.1"/>
    <property type="molecule type" value="Genomic_DNA"/>
</dbReference>
<dbReference type="AlphaFoldDB" id="A0A839T2H8"/>
<reference evidence="2 3" key="1">
    <citation type="submission" date="2020-08" db="EMBL/GenBank/DDBJ databases">
        <title>Genomic Encyclopedia of Type Strains, Phase III (KMG-III): the genomes of soil and plant-associated and newly described type strains.</title>
        <authorList>
            <person name="Whitman W."/>
        </authorList>
    </citation>
    <scope>NUCLEOTIDE SEQUENCE [LARGE SCALE GENOMIC DNA]</scope>
    <source>
        <strain evidence="2 3">CECT 4462</strain>
    </source>
</reference>
<dbReference type="SMART" id="SM01040">
    <property type="entry name" value="Bro-N"/>
    <property type="match status" value="1"/>
</dbReference>
<keyword evidence="3" id="KW-1185">Reference proteome</keyword>
<sequence>MNNSAQVVPFEFEAKEIRTLLIDDQPWFCAKDVCAVLGYVNDSDAIKKHCREKGVAKRDSLTSGGKQSLTFINEGNLYRLIIKSRKPEAQRFESWVCDEVLPAIRKHGRYEDASGKMGILLDDIIGTSGVLVLDRVIEQKATPITSSLQRSFKHTMKSRLRSRFNVQRTDLIPASQLADACNFIAAYALEGEWLGKEESGLSLPSMDSSTLLPAAQAKEITDRLNRLGHLFNPLSEQFGDVLGIRRALRGLHPRIGLPQSDYVEVIGRPA</sequence>
<dbReference type="PANTHER" id="PTHR36180">
    <property type="entry name" value="DNA-BINDING PROTEIN-RELATED-RELATED"/>
    <property type="match status" value="1"/>
</dbReference>
<accession>A0A839T2H8</accession>
<name>A0A839T2H8_AZOMA</name>
<dbReference type="RefSeq" id="WP_183166654.1">
    <property type="nucleotide sequence ID" value="NZ_JACHXI010000009.1"/>
</dbReference>
<proteinExistence type="predicted"/>
<dbReference type="Pfam" id="PF02498">
    <property type="entry name" value="Bro-N"/>
    <property type="match status" value="1"/>
</dbReference>
<evidence type="ECO:0000259" key="1">
    <source>
        <dbReference type="PROSITE" id="PS51750"/>
    </source>
</evidence>
<protein>
    <recommendedName>
        <fullName evidence="1">Bro-N domain-containing protein</fullName>
    </recommendedName>
</protein>
<organism evidence="2 3">
    <name type="scientific">Azomonas macrocytogenes</name>
    <name type="common">Azotobacter macrocytogenes</name>
    <dbReference type="NCBI Taxonomy" id="69962"/>
    <lineage>
        <taxon>Bacteria</taxon>
        <taxon>Pseudomonadati</taxon>
        <taxon>Pseudomonadota</taxon>
        <taxon>Gammaproteobacteria</taxon>
        <taxon>Pseudomonadales</taxon>
        <taxon>Pseudomonadaceae</taxon>
        <taxon>Azomonas</taxon>
    </lineage>
</organism>
<gene>
    <name evidence="2" type="ORF">FHR87_002138</name>
</gene>
<dbReference type="Proteomes" id="UP000549250">
    <property type="component" value="Unassembled WGS sequence"/>
</dbReference>
<feature type="domain" description="Bro-N" evidence="1">
    <location>
        <begin position="1"/>
        <end position="108"/>
    </location>
</feature>
<dbReference type="PANTHER" id="PTHR36180:SF2">
    <property type="entry name" value="BRO FAMILY PROTEIN"/>
    <property type="match status" value="1"/>
</dbReference>
<dbReference type="InterPro" id="IPR003497">
    <property type="entry name" value="BRO_N_domain"/>
</dbReference>
<dbReference type="PROSITE" id="PS51750">
    <property type="entry name" value="BRO_N"/>
    <property type="match status" value="1"/>
</dbReference>